<evidence type="ECO:0000313" key="2">
    <source>
        <dbReference type="Proteomes" id="UP000799324"/>
    </source>
</evidence>
<reference evidence="1" key="1">
    <citation type="journal article" date="2020" name="Stud. Mycol.">
        <title>101 Dothideomycetes genomes: a test case for predicting lifestyles and emergence of pathogens.</title>
        <authorList>
            <person name="Haridas S."/>
            <person name="Albert R."/>
            <person name="Binder M."/>
            <person name="Bloem J."/>
            <person name="Labutti K."/>
            <person name="Salamov A."/>
            <person name="Andreopoulos B."/>
            <person name="Baker S."/>
            <person name="Barry K."/>
            <person name="Bills G."/>
            <person name="Bluhm B."/>
            <person name="Cannon C."/>
            <person name="Castanera R."/>
            <person name="Culley D."/>
            <person name="Daum C."/>
            <person name="Ezra D."/>
            <person name="Gonzalez J."/>
            <person name="Henrissat B."/>
            <person name="Kuo A."/>
            <person name="Liang C."/>
            <person name="Lipzen A."/>
            <person name="Lutzoni F."/>
            <person name="Magnuson J."/>
            <person name="Mondo S."/>
            <person name="Nolan M."/>
            <person name="Ohm R."/>
            <person name="Pangilinan J."/>
            <person name="Park H.-J."/>
            <person name="Ramirez L."/>
            <person name="Alfaro M."/>
            <person name="Sun H."/>
            <person name="Tritt A."/>
            <person name="Yoshinaga Y."/>
            <person name="Zwiers L.-H."/>
            <person name="Turgeon B."/>
            <person name="Goodwin S."/>
            <person name="Spatafora J."/>
            <person name="Crous P."/>
            <person name="Grigoriev I."/>
        </authorList>
    </citation>
    <scope>NUCLEOTIDE SEQUENCE</scope>
    <source>
        <strain evidence="1">CBS 122681</strain>
    </source>
</reference>
<dbReference type="Proteomes" id="UP000799324">
    <property type="component" value="Unassembled WGS sequence"/>
</dbReference>
<keyword evidence="2" id="KW-1185">Reference proteome</keyword>
<accession>A0A6A6TEW0</accession>
<name>A0A6A6TEW0_9PLEO</name>
<dbReference type="EMBL" id="MU004315">
    <property type="protein sequence ID" value="KAF2658410.1"/>
    <property type="molecule type" value="Genomic_DNA"/>
</dbReference>
<organism evidence="1 2">
    <name type="scientific">Lophiostoma macrostomum CBS 122681</name>
    <dbReference type="NCBI Taxonomy" id="1314788"/>
    <lineage>
        <taxon>Eukaryota</taxon>
        <taxon>Fungi</taxon>
        <taxon>Dikarya</taxon>
        <taxon>Ascomycota</taxon>
        <taxon>Pezizomycotina</taxon>
        <taxon>Dothideomycetes</taxon>
        <taxon>Pleosporomycetidae</taxon>
        <taxon>Pleosporales</taxon>
        <taxon>Lophiostomataceae</taxon>
        <taxon>Lophiostoma</taxon>
    </lineage>
</organism>
<evidence type="ECO:0000313" key="1">
    <source>
        <dbReference type="EMBL" id="KAF2658410.1"/>
    </source>
</evidence>
<protein>
    <submittedName>
        <fullName evidence="1">Uncharacterized protein</fullName>
    </submittedName>
</protein>
<sequence length="196" mass="22020">MSFIVFTTCTARDHISNIGLHILIVTAPILHNSYRTQLTSIKLPKLTRATRAFPVSAPTTSGSSRKTSSIAIHETQASPRSLSSFNSTPNTPLIQFLFQLIQLIQQCPPYTLIPNQALRRPTPCPLNTQTIKHLLMPSPPNPHRPTSHMHHILISPPAPPIQFKRHFSDRSLRLSLHLHNRKVGRMPCLSICERNV</sequence>
<gene>
    <name evidence="1" type="ORF">K491DRAFT_267458</name>
</gene>
<proteinExistence type="predicted"/>
<dbReference type="AlphaFoldDB" id="A0A6A6TEW0"/>